<dbReference type="RefSeq" id="WP_367780674.1">
    <property type="nucleotide sequence ID" value="NZ_JBFMIA010000026.1"/>
</dbReference>
<gene>
    <name evidence="2" type="ORF">AB1471_15515</name>
</gene>
<keyword evidence="1" id="KW-1133">Transmembrane helix</keyword>
<feature type="transmembrane region" description="Helical" evidence="1">
    <location>
        <begin position="155"/>
        <end position="174"/>
    </location>
</feature>
<feature type="transmembrane region" description="Helical" evidence="1">
    <location>
        <begin position="20"/>
        <end position="41"/>
    </location>
</feature>
<feature type="transmembrane region" description="Helical" evidence="1">
    <location>
        <begin position="241"/>
        <end position="259"/>
    </location>
</feature>
<comment type="caution">
    <text evidence="2">The sequence shown here is derived from an EMBL/GenBank/DDBJ whole genome shotgun (WGS) entry which is preliminary data.</text>
</comment>
<dbReference type="PANTHER" id="PTHR39177">
    <property type="entry name" value="ABC TRANSPORTER PERMEASE YTRC-RELATED"/>
    <property type="match status" value="1"/>
</dbReference>
<feature type="transmembrane region" description="Helical" evidence="1">
    <location>
        <begin position="186"/>
        <end position="206"/>
    </location>
</feature>
<feature type="transmembrane region" description="Helical" evidence="1">
    <location>
        <begin position="279"/>
        <end position="297"/>
    </location>
</feature>
<evidence type="ECO:0008006" key="4">
    <source>
        <dbReference type="Google" id="ProtNLM"/>
    </source>
</evidence>
<dbReference type="EMBL" id="JBFMIA010000026">
    <property type="protein sequence ID" value="MEW9503185.1"/>
    <property type="molecule type" value="Genomic_DNA"/>
</dbReference>
<dbReference type="InterPro" id="IPR053046">
    <property type="entry name" value="ABC-5_transporter"/>
</dbReference>
<keyword evidence="3" id="KW-1185">Reference proteome</keyword>
<name>A0ABV3Q744_9BACL</name>
<accession>A0ABV3Q744</accession>
<feature type="transmembrane region" description="Helical" evidence="1">
    <location>
        <begin position="303"/>
        <end position="326"/>
    </location>
</feature>
<proteinExistence type="predicted"/>
<evidence type="ECO:0000256" key="1">
    <source>
        <dbReference type="SAM" id="Phobius"/>
    </source>
</evidence>
<dbReference type="PANTHER" id="PTHR39177:SF1">
    <property type="entry name" value="ABC TRANSPORTER PERMEASE YTRC-RELATED"/>
    <property type="match status" value="1"/>
</dbReference>
<feature type="transmembrane region" description="Helical" evidence="1">
    <location>
        <begin position="338"/>
        <end position="361"/>
    </location>
</feature>
<organism evidence="2 3">
    <name type="scientific">Jeotgalibacillus marinus</name>
    <dbReference type="NCBI Taxonomy" id="86667"/>
    <lineage>
        <taxon>Bacteria</taxon>
        <taxon>Bacillati</taxon>
        <taxon>Bacillota</taxon>
        <taxon>Bacilli</taxon>
        <taxon>Bacillales</taxon>
        <taxon>Caryophanaceae</taxon>
        <taxon>Jeotgalibacillus</taxon>
    </lineage>
</organism>
<keyword evidence="1" id="KW-0812">Transmembrane</keyword>
<feature type="transmembrane region" description="Helical" evidence="1">
    <location>
        <begin position="66"/>
        <end position="91"/>
    </location>
</feature>
<protein>
    <recommendedName>
        <fullName evidence="4">Multidrug ABC transporter permease</fullName>
    </recommendedName>
</protein>
<evidence type="ECO:0000313" key="2">
    <source>
        <dbReference type="EMBL" id="MEW9503185.1"/>
    </source>
</evidence>
<keyword evidence="1" id="KW-0472">Membrane</keyword>
<dbReference type="Proteomes" id="UP001556040">
    <property type="component" value="Unassembled WGS sequence"/>
</dbReference>
<reference evidence="2 3" key="1">
    <citation type="journal article" date="1979" name="Int. J. Syst. Evol. Microbiol.">
        <title>Bacillus globisporus subsp. marinus subsp. nov.</title>
        <authorList>
            <person name="Liu H."/>
        </authorList>
    </citation>
    <scope>NUCLEOTIDE SEQUENCE [LARGE SCALE GENOMIC DNA]</scope>
    <source>
        <strain evidence="2 3">DSM 1297</strain>
    </source>
</reference>
<feature type="transmembrane region" description="Helical" evidence="1">
    <location>
        <begin position="112"/>
        <end position="135"/>
    </location>
</feature>
<sequence length="656" mass="74843">MKSGILSLNKALFQQQLRSISWITIFFTLALIVVLPLAILVKNYPEEYIFQGFHISSGGFNGVFNFYIQFQLVIYTTFPVLLSIILVNYTTKKAATDFMHSLPFTRQTVLNINYLVGALTLLFPLILTAGLMAILRPFLYFPFYSWMEIVEWVAISYFIVLVIFIFTMTIGMFVGNSLLHAGLTYLSIYVPATTVALVLLNMHYYVNGLALFTYTKKLMVNGIFFVRLFVLPDRPFTGFEYVIYTLIAAVLVVISYIAYAKRPSEATDQSIVFPFFRHVFLYGLTFFAMLVAGFFFSEIRQNTLAWTIVGYVLGAFIAYTVLQMILQKTLHLVWPWKGFIAYGVSVALLIIPINIVGGVYAKEVPNVSEVESVELRNLHAGVEWMNAGSMMNDESIEQVINIHQAVVADQDISSRFDGTPIVINYKLKNGNSLIREYSVDRNHLETLTEDLRINEEFKKTYEPIFKIKNHTDLTYVEVPGLNQRVAELDKIEELVKVIKQDVTDVTASPSRFIFVGSEYIGDFYFNFDVEINEPIPVPMYSDYTNTITWLKENGYSEGLTIPENLISIAVLPSMDDEMRGKMGIIYGAEDIPDPKYITTEDEEMMTLYDLSELDSDLLESDYTVLMQFSGETMDYRTYGFNKEDAPDFIKEALPLP</sequence>
<evidence type="ECO:0000313" key="3">
    <source>
        <dbReference type="Proteomes" id="UP001556040"/>
    </source>
</evidence>